<dbReference type="SUPFAM" id="SSF51905">
    <property type="entry name" value="FAD/NAD(P)-binding domain"/>
    <property type="match status" value="1"/>
</dbReference>
<feature type="domain" description="FAD-binding" evidence="4">
    <location>
        <begin position="7"/>
        <end position="357"/>
    </location>
</feature>
<dbReference type="EMBL" id="CP003600">
    <property type="protein sequence ID" value="AFY92644.1"/>
    <property type="molecule type" value="Genomic_DNA"/>
</dbReference>
<accession>K9UEL2</accession>
<evidence type="ECO:0000259" key="4">
    <source>
        <dbReference type="Pfam" id="PF01494"/>
    </source>
</evidence>
<evidence type="ECO:0000313" key="6">
    <source>
        <dbReference type="Proteomes" id="UP000010366"/>
    </source>
</evidence>
<dbReference type="NCBIfam" id="NF004780">
    <property type="entry name" value="PRK06126.1"/>
    <property type="match status" value="1"/>
</dbReference>
<dbReference type="Pfam" id="PF21274">
    <property type="entry name" value="Rng_hyd_C"/>
    <property type="match status" value="1"/>
</dbReference>
<protein>
    <submittedName>
        <fullName evidence="5">2-polyprenyl-6-methoxyphenol hydroxylase-like oxidoreductase</fullName>
    </submittedName>
</protein>
<sequence length="534" mass="59102">MNHRTIETQVLIVGGGPVGLAMALELRYQGIDCLLVEQSDGVIDHPKVGTVGPRSMEIFRRWGLAQSVRDAGWPADHPLDVAWVTAVGKHEIHRLKFGSHAERTLPPHSPESEHPCPHHWLVPLLTKELGIAPAGPINLNCRLESLESTQQGIVGQIKFLESGDTATVEAKYAVACDGASSLIRKTCGIDTLAHHPTRIFQNILFQAPELPEILGARRALVFFMMTPDNLRYPLRSMDGVGLYRLTATPHEDGTPRDSEKAVKEAVGIDTPIEILSTSLWYLTHRVATDYQSGNIFFVGDSAHTLSPSGGFGMNTGVSDALDLGWKLAAVLQGWASPQLLDTYQTERHPLAVAAVEEANLNLERTLKRTLPPEIMLDSPEGDRARQQMTEKMQHSDVNREFNAPGIHFGFYYESPAIATEPEKPPVQKPDEWTPTSYPGSRAPHAWLEANKSTLDLFGHGLVLLNFGDRDVTALIDTCQAKNVPLRTYQIDDREIAKIYEKTLVLVRPDGHVAWRGDDLPDDLDGTIDRIRGYF</sequence>
<dbReference type="PATRIC" id="fig|1173020.3.peg.1707"/>
<dbReference type="InterPro" id="IPR036188">
    <property type="entry name" value="FAD/NAD-bd_sf"/>
</dbReference>
<evidence type="ECO:0000256" key="1">
    <source>
        <dbReference type="ARBA" id="ARBA00001974"/>
    </source>
</evidence>
<keyword evidence="3" id="KW-0274">FAD</keyword>
<reference evidence="5 6" key="1">
    <citation type="submission" date="2012-05" db="EMBL/GenBank/DDBJ databases">
        <title>Finished chromosome of genome of Chamaesiphon sp. PCC 6605.</title>
        <authorList>
            <consortium name="US DOE Joint Genome Institute"/>
            <person name="Gugger M."/>
            <person name="Coursin T."/>
            <person name="Rippka R."/>
            <person name="Tandeau De Marsac N."/>
            <person name="Huntemann M."/>
            <person name="Wei C.-L."/>
            <person name="Han J."/>
            <person name="Detter J.C."/>
            <person name="Han C."/>
            <person name="Tapia R."/>
            <person name="Chen A."/>
            <person name="Kyrpides N."/>
            <person name="Mavromatis K."/>
            <person name="Markowitz V."/>
            <person name="Szeto E."/>
            <person name="Ivanova N."/>
            <person name="Pagani I."/>
            <person name="Pati A."/>
            <person name="Goodwin L."/>
            <person name="Nordberg H.P."/>
            <person name="Cantor M.N."/>
            <person name="Hua S.X."/>
            <person name="Woyke T."/>
            <person name="Kerfeld C.A."/>
        </authorList>
    </citation>
    <scope>NUCLEOTIDE SEQUENCE [LARGE SCALE GENOMIC DNA]</scope>
    <source>
        <strain evidence="6">ATCC 27169 / PCC 6605</strain>
    </source>
</reference>
<dbReference type="Gene3D" id="3.40.30.120">
    <property type="match status" value="1"/>
</dbReference>
<evidence type="ECO:0000256" key="2">
    <source>
        <dbReference type="ARBA" id="ARBA00022630"/>
    </source>
</evidence>
<proteinExistence type="predicted"/>
<dbReference type="PRINTS" id="PR00420">
    <property type="entry name" value="RNGMNOXGNASE"/>
</dbReference>
<dbReference type="KEGG" id="cmp:Cha6605_1479"/>
<dbReference type="AlphaFoldDB" id="K9UEL2"/>
<dbReference type="Gene3D" id="3.30.9.10">
    <property type="entry name" value="D-Amino Acid Oxidase, subunit A, domain 2"/>
    <property type="match status" value="1"/>
</dbReference>
<evidence type="ECO:0000256" key="3">
    <source>
        <dbReference type="ARBA" id="ARBA00022827"/>
    </source>
</evidence>
<dbReference type="OrthoDB" id="9782160at2"/>
<dbReference type="PANTHER" id="PTHR43004">
    <property type="entry name" value="TRK SYSTEM POTASSIUM UPTAKE PROTEIN"/>
    <property type="match status" value="1"/>
</dbReference>
<dbReference type="Gene3D" id="3.50.50.60">
    <property type="entry name" value="FAD/NAD(P)-binding domain"/>
    <property type="match status" value="1"/>
</dbReference>
<dbReference type="PANTHER" id="PTHR43004:SF19">
    <property type="entry name" value="BINDING MONOOXYGENASE, PUTATIVE (JCVI)-RELATED"/>
    <property type="match status" value="1"/>
</dbReference>
<gene>
    <name evidence="5" type="ORF">Cha6605_1479</name>
</gene>
<organism evidence="5 6">
    <name type="scientific">Chamaesiphon minutus (strain ATCC 27169 / PCC 6605)</name>
    <dbReference type="NCBI Taxonomy" id="1173020"/>
    <lineage>
        <taxon>Bacteria</taxon>
        <taxon>Bacillati</taxon>
        <taxon>Cyanobacteriota</taxon>
        <taxon>Cyanophyceae</taxon>
        <taxon>Gomontiellales</taxon>
        <taxon>Chamaesiphonaceae</taxon>
        <taxon>Chamaesiphon</taxon>
    </lineage>
</organism>
<evidence type="ECO:0000313" key="5">
    <source>
        <dbReference type="EMBL" id="AFY92644.1"/>
    </source>
</evidence>
<dbReference type="STRING" id="1173020.Cha6605_1479"/>
<dbReference type="Pfam" id="PF01494">
    <property type="entry name" value="FAD_binding_3"/>
    <property type="match status" value="1"/>
</dbReference>
<keyword evidence="6" id="KW-1185">Reference proteome</keyword>
<dbReference type="InterPro" id="IPR002938">
    <property type="entry name" value="FAD-bd"/>
</dbReference>
<dbReference type="HOGENOM" id="CLU_009665_14_2_3"/>
<keyword evidence="2" id="KW-0285">Flavoprotein</keyword>
<dbReference type="Proteomes" id="UP000010366">
    <property type="component" value="Chromosome"/>
</dbReference>
<comment type="cofactor">
    <cofactor evidence="1">
        <name>FAD</name>
        <dbReference type="ChEBI" id="CHEBI:57692"/>
    </cofactor>
</comment>
<dbReference type="GO" id="GO:0071949">
    <property type="term" value="F:FAD binding"/>
    <property type="evidence" value="ECO:0007669"/>
    <property type="project" value="InterPro"/>
</dbReference>
<name>K9UEL2_CHAP6</name>
<dbReference type="eggNOG" id="COG0654">
    <property type="taxonomic scope" value="Bacteria"/>
</dbReference>
<dbReference type="RefSeq" id="WP_015158823.1">
    <property type="nucleotide sequence ID" value="NC_019697.1"/>
</dbReference>
<dbReference type="GO" id="GO:0016709">
    <property type="term" value="F:oxidoreductase activity, acting on paired donors, with incorporation or reduction of molecular oxygen, NAD(P)H as one donor, and incorporation of one atom of oxygen"/>
    <property type="evidence" value="ECO:0007669"/>
    <property type="project" value="UniProtKB-ARBA"/>
</dbReference>
<dbReference type="InterPro" id="IPR050641">
    <property type="entry name" value="RIFMO-like"/>
</dbReference>